<dbReference type="FunFam" id="3.20.10.10:FF:000002">
    <property type="entry name" value="D-alanine aminotransferase"/>
    <property type="match status" value="1"/>
</dbReference>
<dbReference type="InterPro" id="IPR018300">
    <property type="entry name" value="Aminotrans_IV_CS"/>
</dbReference>
<dbReference type="EC" id="4.1.3.38" evidence="8 12"/>
<dbReference type="PROSITE" id="PS00770">
    <property type="entry name" value="AA_TRANSFER_CLASS_4"/>
    <property type="match status" value="1"/>
</dbReference>
<comment type="pathway">
    <text evidence="7">Cofactor biosynthesis; tetrahydrofolate biosynthesis; 4-aminobenzoate from chorismate: step 2/2.</text>
</comment>
<comment type="catalytic activity">
    <reaction evidence="9">
        <text>4-amino-4-deoxychorismate = 4-aminobenzoate + pyruvate + H(+)</text>
        <dbReference type="Rhea" id="RHEA:16201"/>
        <dbReference type="ChEBI" id="CHEBI:15361"/>
        <dbReference type="ChEBI" id="CHEBI:15378"/>
        <dbReference type="ChEBI" id="CHEBI:17836"/>
        <dbReference type="ChEBI" id="CHEBI:58406"/>
        <dbReference type="EC" id="4.1.3.38"/>
    </reaction>
</comment>
<dbReference type="Pfam" id="PF01063">
    <property type="entry name" value="Aminotran_4"/>
    <property type="match status" value="1"/>
</dbReference>
<dbReference type="GO" id="GO:0046656">
    <property type="term" value="P:folic acid biosynthetic process"/>
    <property type="evidence" value="ECO:0007669"/>
    <property type="project" value="UniProtKB-KW"/>
</dbReference>
<organism evidence="15 16">
    <name type="scientific">Thiohalomonas denitrificans</name>
    <dbReference type="NCBI Taxonomy" id="415747"/>
    <lineage>
        <taxon>Bacteria</taxon>
        <taxon>Pseudomonadati</taxon>
        <taxon>Pseudomonadota</taxon>
        <taxon>Gammaproteobacteria</taxon>
        <taxon>Thiohalomonadales</taxon>
        <taxon>Thiohalomonadaceae</taxon>
        <taxon>Thiohalomonas</taxon>
    </lineage>
</organism>
<evidence type="ECO:0000313" key="16">
    <source>
        <dbReference type="Proteomes" id="UP000199648"/>
    </source>
</evidence>
<dbReference type="GO" id="GO:0008696">
    <property type="term" value="F:4-amino-4-deoxychorismate lyase activity"/>
    <property type="evidence" value="ECO:0007669"/>
    <property type="project" value="UniProtKB-UniRule"/>
</dbReference>
<dbReference type="InterPro" id="IPR017824">
    <property type="entry name" value="Aminodeoxychorismate_lyase_IV"/>
</dbReference>
<evidence type="ECO:0000256" key="1">
    <source>
        <dbReference type="ARBA" id="ARBA00001933"/>
    </source>
</evidence>
<evidence type="ECO:0000256" key="6">
    <source>
        <dbReference type="ARBA" id="ARBA00023239"/>
    </source>
</evidence>
<dbReference type="Gene3D" id="3.20.10.10">
    <property type="entry name" value="D-amino Acid Aminotransferase, subunit A, domain 2"/>
    <property type="match status" value="1"/>
</dbReference>
<evidence type="ECO:0000256" key="10">
    <source>
        <dbReference type="ARBA" id="ARBA00054027"/>
    </source>
</evidence>
<comment type="function">
    <text evidence="10">Involved in the biosynthesis of p-aminobenzoate (PABA), a precursor of tetrahydrofolate. Converts 4-amino-4-deoxychorismate into 4-aminobenzoate (PABA) and pyruvate.</text>
</comment>
<dbReference type="OrthoDB" id="9805628at2"/>
<evidence type="ECO:0000256" key="7">
    <source>
        <dbReference type="ARBA" id="ARBA00035633"/>
    </source>
</evidence>
<evidence type="ECO:0000256" key="9">
    <source>
        <dbReference type="ARBA" id="ARBA00049529"/>
    </source>
</evidence>
<dbReference type="InterPro" id="IPR043132">
    <property type="entry name" value="BCAT-like_C"/>
</dbReference>
<comment type="similarity">
    <text evidence="2 13">Belongs to the class-IV pyridoxal-phosphate-dependent aminotransferase family.</text>
</comment>
<comment type="cofactor">
    <cofactor evidence="1 14">
        <name>pyridoxal 5'-phosphate</name>
        <dbReference type="ChEBI" id="CHEBI:597326"/>
    </cofactor>
</comment>
<dbReference type="SUPFAM" id="SSF56752">
    <property type="entry name" value="D-aminoacid aminotransferase-like PLP-dependent enzymes"/>
    <property type="match status" value="1"/>
</dbReference>
<evidence type="ECO:0000256" key="13">
    <source>
        <dbReference type="RuleBase" id="RU004106"/>
    </source>
</evidence>
<dbReference type="RefSeq" id="WP_092995533.1">
    <property type="nucleotide sequence ID" value="NZ_FMWD01000005.1"/>
</dbReference>
<comment type="subunit">
    <text evidence="3">Homodimer.</text>
</comment>
<keyword evidence="16" id="KW-1185">Reference proteome</keyword>
<dbReference type="NCBIfam" id="NF004761">
    <property type="entry name" value="PRK06092.1"/>
    <property type="match status" value="1"/>
</dbReference>
<evidence type="ECO:0000256" key="2">
    <source>
        <dbReference type="ARBA" id="ARBA00009320"/>
    </source>
</evidence>
<keyword evidence="6 15" id="KW-0456">Lyase</keyword>
<evidence type="ECO:0000256" key="5">
    <source>
        <dbReference type="ARBA" id="ARBA00022909"/>
    </source>
</evidence>
<dbReference type="PANTHER" id="PTHR42743:SF2">
    <property type="entry name" value="AMINODEOXYCHORISMATE LYASE"/>
    <property type="match status" value="1"/>
</dbReference>
<dbReference type="EMBL" id="FMWD01000005">
    <property type="protein sequence ID" value="SCZ58957.1"/>
    <property type="molecule type" value="Genomic_DNA"/>
</dbReference>
<dbReference type="STRING" id="415747.SAMN03097708_01746"/>
<accession>A0A1G5QB83</accession>
<dbReference type="InterPro" id="IPR050571">
    <property type="entry name" value="Class-IV_PLP-Dep_Aminotrnsfr"/>
</dbReference>
<sequence length="271" mass="29957">MLLVNGDPVRSVDPCDRGLQYGDGVFETIAVRGGKPELWHAHLKRLITGCKALDIPPPDPEQLAREIARVTADQTRCVAKLVITRGPGGRGYRKPDQAKPTRLVMSSPFPDYPSKWAKSGVAVRLCRTPLGLNPVLAGLKHLNRLEQVMARNEWQSPEIAEGLMSDSEGFLVEGTMSNLFLIVDDTLVTPRLDRCGVEGIMRNKVLEVATSLGIPTREERVTLSTLQQGEGAFLTNSLLRMWPILTLEDRECPQTAITATLRRALDKVLEE</sequence>
<dbReference type="InterPro" id="IPR043131">
    <property type="entry name" value="BCAT-like_N"/>
</dbReference>
<evidence type="ECO:0000256" key="8">
    <source>
        <dbReference type="ARBA" id="ARBA00035676"/>
    </source>
</evidence>
<name>A0A1G5QB83_9GAMM</name>
<reference evidence="15 16" key="1">
    <citation type="submission" date="2016-10" db="EMBL/GenBank/DDBJ databases">
        <authorList>
            <person name="de Groot N.N."/>
        </authorList>
    </citation>
    <scope>NUCLEOTIDE SEQUENCE [LARGE SCALE GENOMIC DNA]</scope>
    <source>
        <strain evidence="15 16">HLD2</strain>
    </source>
</reference>
<evidence type="ECO:0000313" key="15">
    <source>
        <dbReference type="EMBL" id="SCZ58957.1"/>
    </source>
</evidence>
<dbReference type="CDD" id="cd01559">
    <property type="entry name" value="ADCL_like"/>
    <property type="match status" value="1"/>
</dbReference>
<dbReference type="GO" id="GO:0005829">
    <property type="term" value="C:cytosol"/>
    <property type="evidence" value="ECO:0007669"/>
    <property type="project" value="TreeGrafter"/>
</dbReference>
<evidence type="ECO:0000256" key="14">
    <source>
        <dbReference type="RuleBase" id="RU004516"/>
    </source>
</evidence>
<dbReference type="Proteomes" id="UP000199648">
    <property type="component" value="Unassembled WGS sequence"/>
</dbReference>
<gene>
    <name evidence="15" type="ORF">SAMN03097708_01746</name>
</gene>
<proteinExistence type="inferred from homology"/>
<dbReference type="InterPro" id="IPR001544">
    <property type="entry name" value="Aminotrans_IV"/>
</dbReference>
<keyword evidence="5" id="KW-0289">Folate biosynthesis</keyword>
<evidence type="ECO:0000256" key="3">
    <source>
        <dbReference type="ARBA" id="ARBA00011738"/>
    </source>
</evidence>
<keyword evidence="4 14" id="KW-0663">Pyridoxal phosphate</keyword>
<protein>
    <recommendedName>
        <fullName evidence="11 12">Aminodeoxychorismate lyase</fullName>
        <ecNumber evidence="8 12">4.1.3.38</ecNumber>
    </recommendedName>
</protein>
<dbReference type="NCBIfam" id="TIGR03461">
    <property type="entry name" value="pabC_Proteo"/>
    <property type="match status" value="1"/>
</dbReference>
<dbReference type="GO" id="GO:0030170">
    <property type="term" value="F:pyridoxal phosphate binding"/>
    <property type="evidence" value="ECO:0007669"/>
    <property type="project" value="InterPro"/>
</dbReference>
<dbReference type="AlphaFoldDB" id="A0A1G5QB83"/>
<dbReference type="PANTHER" id="PTHR42743">
    <property type="entry name" value="AMINO-ACID AMINOTRANSFERASE"/>
    <property type="match status" value="1"/>
</dbReference>
<dbReference type="InterPro" id="IPR036038">
    <property type="entry name" value="Aminotransferase-like"/>
</dbReference>
<evidence type="ECO:0000256" key="4">
    <source>
        <dbReference type="ARBA" id="ARBA00022898"/>
    </source>
</evidence>
<evidence type="ECO:0000256" key="11">
    <source>
        <dbReference type="ARBA" id="ARBA00069174"/>
    </source>
</evidence>
<dbReference type="Gene3D" id="3.30.470.10">
    <property type="match status" value="1"/>
</dbReference>
<dbReference type="GO" id="GO:0008153">
    <property type="term" value="P:4-aminobenzoate biosynthetic process"/>
    <property type="evidence" value="ECO:0007669"/>
    <property type="project" value="UniProtKB-UniRule"/>
</dbReference>
<evidence type="ECO:0000256" key="12">
    <source>
        <dbReference type="NCBIfam" id="TIGR03461"/>
    </source>
</evidence>